<dbReference type="EMBL" id="CAJVCH010527174">
    <property type="protein sequence ID" value="CAG7822704.1"/>
    <property type="molecule type" value="Genomic_DNA"/>
</dbReference>
<accession>A0A8J2PI78</accession>
<proteinExistence type="predicted"/>
<comment type="caution">
    <text evidence="1">The sequence shown here is derived from an EMBL/GenBank/DDBJ whole genome shotgun (WGS) entry which is preliminary data.</text>
</comment>
<keyword evidence="2" id="KW-1185">Reference proteome</keyword>
<gene>
    <name evidence="1" type="ORF">AFUS01_LOCUS32962</name>
</gene>
<dbReference type="AlphaFoldDB" id="A0A8J2PI78"/>
<dbReference type="Proteomes" id="UP000708208">
    <property type="component" value="Unassembled WGS sequence"/>
</dbReference>
<evidence type="ECO:0000313" key="1">
    <source>
        <dbReference type="EMBL" id="CAG7822704.1"/>
    </source>
</evidence>
<evidence type="ECO:0000313" key="2">
    <source>
        <dbReference type="Proteomes" id="UP000708208"/>
    </source>
</evidence>
<organism evidence="1 2">
    <name type="scientific">Allacma fusca</name>
    <dbReference type="NCBI Taxonomy" id="39272"/>
    <lineage>
        <taxon>Eukaryota</taxon>
        <taxon>Metazoa</taxon>
        <taxon>Ecdysozoa</taxon>
        <taxon>Arthropoda</taxon>
        <taxon>Hexapoda</taxon>
        <taxon>Collembola</taxon>
        <taxon>Symphypleona</taxon>
        <taxon>Sminthuridae</taxon>
        <taxon>Allacma</taxon>
    </lineage>
</organism>
<reference evidence="1" key="1">
    <citation type="submission" date="2021-06" db="EMBL/GenBank/DDBJ databases">
        <authorList>
            <person name="Hodson N. C."/>
            <person name="Mongue J. A."/>
            <person name="Jaron S. K."/>
        </authorList>
    </citation>
    <scope>NUCLEOTIDE SEQUENCE</scope>
</reference>
<sequence>MEVVITEVAEVVEETVDIEDITGMESRSTTDDAEPPRSIWRNPALSPGFLNLEQAEMSFLHIFKYYSVGIFRTLNPPPSPVD</sequence>
<name>A0A8J2PI78_9HEXA</name>
<protein>
    <submittedName>
        <fullName evidence="1">Uncharacterized protein</fullName>
    </submittedName>
</protein>